<dbReference type="InterPro" id="IPR032466">
    <property type="entry name" value="Metal_Hydrolase"/>
</dbReference>
<dbReference type="InterPro" id="IPR001130">
    <property type="entry name" value="TatD-like"/>
</dbReference>
<feature type="binding site" evidence="4">
    <location>
        <position position="132"/>
    </location>
    <ligand>
        <name>a divalent metal cation</name>
        <dbReference type="ChEBI" id="CHEBI:60240"/>
        <label>2</label>
    </ligand>
</feature>
<evidence type="ECO:0000256" key="2">
    <source>
        <dbReference type="ARBA" id="ARBA00022723"/>
    </source>
</evidence>
<evidence type="ECO:0000256" key="3">
    <source>
        <dbReference type="ARBA" id="ARBA00022801"/>
    </source>
</evidence>
<keyword evidence="3" id="KW-0378">Hydrolase</keyword>
<feature type="binding site" evidence="4">
    <location>
        <position position="156"/>
    </location>
    <ligand>
        <name>a divalent metal cation</name>
        <dbReference type="ChEBI" id="CHEBI:60240"/>
        <label>2</label>
    </ligand>
</feature>
<dbReference type="PANTHER" id="PTHR46317:SF1">
    <property type="entry name" value="HYDROLASE, TATD FAMILY"/>
    <property type="match status" value="1"/>
</dbReference>
<dbReference type="EMBL" id="PISE01000027">
    <property type="protein sequence ID" value="PKG23225.1"/>
    <property type="molecule type" value="Genomic_DNA"/>
</dbReference>
<name>A0A2N0Z142_9BACI</name>
<dbReference type="Pfam" id="PF01026">
    <property type="entry name" value="TatD_DNase"/>
    <property type="match status" value="1"/>
</dbReference>
<feature type="binding site" evidence="4">
    <location>
        <position position="10"/>
    </location>
    <ligand>
        <name>a divalent metal cation</name>
        <dbReference type="ChEBI" id="CHEBI:60240"/>
        <label>1</label>
    </ligand>
</feature>
<organism evidence="5 6">
    <name type="scientific">Niallia nealsonii</name>
    <dbReference type="NCBI Taxonomy" id="115979"/>
    <lineage>
        <taxon>Bacteria</taxon>
        <taxon>Bacillati</taxon>
        <taxon>Bacillota</taxon>
        <taxon>Bacilli</taxon>
        <taxon>Bacillales</taxon>
        <taxon>Bacillaceae</taxon>
        <taxon>Niallia</taxon>
    </lineage>
</organism>
<dbReference type="GO" id="GO:0016788">
    <property type="term" value="F:hydrolase activity, acting on ester bonds"/>
    <property type="evidence" value="ECO:0007669"/>
    <property type="project" value="InterPro"/>
</dbReference>
<dbReference type="GO" id="GO:0046872">
    <property type="term" value="F:metal ion binding"/>
    <property type="evidence" value="ECO:0007669"/>
    <property type="project" value="UniProtKB-KW"/>
</dbReference>
<reference evidence="5 6" key="1">
    <citation type="journal article" date="2003" name="Int. J. Syst. Evol. Microbiol.">
        <title>Bacillus nealsonii sp. nov., isolated from a spacecraft-assembly facility, whose spores are gamma-radiation resistant.</title>
        <authorList>
            <person name="Venkateswaran K."/>
            <person name="Kempf M."/>
            <person name="Chen F."/>
            <person name="Satomi M."/>
            <person name="Nicholson W."/>
            <person name="Kern R."/>
        </authorList>
    </citation>
    <scope>NUCLEOTIDE SEQUENCE [LARGE SCALE GENOMIC DNA]</scope>
    <source>
        <strain evidence="5 6">FO-92</strain>
    </source>
</reference>
<feature type="binding site" evidence="4">
    <location>
        <position position="8"/>
    </location>
    <ligand>
        <name>a divalent metal cation</name>
        <dbReference type="ChEBI" id="CHEBI:60240"/>
        <label>1</label>
    </ligand>
</feature>
<dbReference type="RefSeq" id="WP_101177665.1">
    <property type="nucleotide sequence ID" value="NZ_PISE01000027.1"/>
</dbReference>
<feature type="binding site" evidence="4">
    <location>
        <position position="204"/>
    </location>
    <ligand>
        <name>a divalent metal cation</name>
        <dbReference type="ChEBI" id="CHEBI:60240"/>
        <label>1</label>
    </ligand>
</feature>
<feature type="binding site" evidence="4">
    <location>
        <position position="91"/>
    </location>
    <ligand>
        <name>a divalent metal cation</name>
        <dbReference type="ChEBI" id="CHEBI:60240"/>
        <label>1</label>
    </ligand>
</feature>
<evidence type="ECO:0000256" key="4">
    <source>
        <dbReference type="PIRSR" id="PIRSR005902-1"/>
    </source>
</evidence>
<dbReference type="OrthoDB" id="9775608at2"/>
<protein>
    <submittedName>
        <fullName evidence="5">TatD family deoxyribonuclease</fullName>
    </submittedName>
</protein>
<comment type="similarity">
    <text evidence="1">Belongs to the metallo-dependent hydrolases superfamily. TatD-type hydrolase family.</text>
</comment>
<gene>
    <name evidence="5" type="ORF">CWS01_13160</name>
</gene>
<sequence length="256" mass="29698">MKKIIDAHIHLNQYKESTIKKIQDEKSIEGVISVSMDQPSCIRNFQLANCYSFVHAAFGFHPEQPLPKEKELADLIIWIKKHQQHMTAIGEVGLPHYVRKKDPTAFPLEPYIEVLEQFILLAKEFSKPICLHSIYEEAPIVLGLLEKHNYMHAHFHWFKGDEQTIDHLIVNGCFVSITPDLLYEKEIQKLAAKFPLEQLMVETDGPWPFEGPFSQKKTVPYMMHDTVHQIANIKKIQVETVYDCLLSNTKKFFSIL</sequence>
<evidence type="ECO:0000313" key="5">
    <source>
        <dbReference type="EMBL" id="PKG23225.1"/>
    </source>
</evidence>
<evidence type="ECO:0000256" key="1">
    <source>
        <dbReference type="ARBA" id="ARBA00009275"/>
    </source>
</evidence>
<dbReference type="Gene3D" id="3.20.20.140">
    <property type="entry name" value="Metal-dependent hydrolases"/>
    <property type="match status" value="1"/>
</dbReference>
<proteinExistence type="inferred from homology"/>
<accession>A0A2N0Z142</accession>
<dbReference type="CDD" id="cd01310">
    <property type="entry name" value="TatD_DNAse"/>
    <property type="match status" value="1"/>
</dbReference>
<dbReference type="SUPFAM" id="SSF51556">
    <property type="entry name" value="Metallo-dependent hydrolases"/>
    <property type="match status" value="1"/>
</dbReference>
<dbReference type="InterPro" id="IPR018228">
    <property type="entry name" value="DNase_TatD-rel_CS"/>
</dbReference>
<dbReference type="AlphaFoldDB" id="A0A2N0Z142"/>
<evidence type="ECO:0000313" key="6">
    <source>
        <dbReference type="Proteomes" id="UP000233375"/>
    </source>
</evidence>
<keyword evidence="6" id="KW-1185">Reference proteome</keyword>
<dbReference type="PANTHER" id="PTHR46317">
    <property type="entry name" value="HYDROLASE OF PHP SUPERFAMILY-RELATED PROTEIN"/>
    <property type="match status" value="1"/>
</dbReference>
<dbReference type="PROSITE" id="PS01137">
    <property type="entry name" value="TATD_1"/>
    <property type="match status" value="1"/>
</dbReference>
<dbReference type="PIRSF" id="PIRSF005902">
    <property type="entry name" value="DNase_TatD"/>
    <property type="match status" value="1"/>
</dbReference>
<dbReference type="Proteomes" id="UP000233375">
    <property type="component" value="Unassembled WGS sequence"/>
</dbReference>
<comment type="caution">
    <text evidence="5">The sequence shown here is derived from an EMBL/GenBank/DDBJ whole genome shotgun (WGS) entry which is preliminary data.</text>
</comment>
<keyword evidence="2 4" id="KW-0479">Metal-binding</keyword>